<accession>A0A917APS7</accession>
<dbReference type="PROSITE" id="PS50850">
    <property type="entry name" value="MFS"/>
    <property type="match status" value="1"/>
</dbReference>
<reference evidence="9" key="2">
    <citation type="submission" date="2020-09" db="EMBL/GenBank/DDBJ databases">
        <authorList>
            <person name="Sun Q."/>
            <person name="Zhou Y."/>
        </authorList>
    </citation>
    <scope>NUCLEOTIDE SEQUENCE</scope>
    <source>
        <strain evidence="9">CGMCC 1.12698</strain>
    </source>
</reference>
<dbReference type="AlphaFoldDB" id="A0A917APS7"/>
<protein>
    <recommendedName>
        <fullName evidence="8">Major facilitator superfamily (MFS) profile domain-containing protein</fullName>
    </recommendedName>
</protein>
<keyword evidence="6 7" id="KW-0472">Membrane</keyword>
<keyword evidence="3" id="KW-1003">Cell membrane</keyword>
<name>A0A917APS7_9BACI</name>
<feature type="transmembrane region" description="Helical" evidence="7">
    <location>
        <begin position="7"/>
        <end position="30"/>
    </location>
</feature>
<dbReference type="EMBL" id="BMFK01000001">
    <property type="protein sequence ID" value="GGE63961.1"/>
    <property type="molecule type" value="Genomic_DNA"/>
</dbReference>
<evidence type="ECO:0000256" key="2">
    <source>
        <dbReference type="ARBA" id="ARBA00022448"/>
    </source>
</evidence>
<reference evidence="9" key="1">
    <citation type="journal article" date="2014" name="Int. J. Syst. Evol. Microbiol.">
        <title>Complete genome sequence of Corynebacterium casei LMG S-19264T (=DSM 44701T), isolated from a smear-ripened cheese.</title>
        <authorList>
            <consortium name="US DOE Joint Genome Institute (JGI-PGF)"/>
            <person name="Walter F."/>
            <person name="Albersmeier A."/>
            <person name="Kalinowski J."/>
            <person name="Ruckert C."/>
        </authorList>
    </citation>
    <scope>NUCLEOTIDE SEQUENCE</scope>
    <source>
        <strain evidence="9">CGMCC 1.12698</strain>
    </source>
</reference>
<feature type="transmembrane region" description="Helical" evidence="7">
    <location>
        <begin position="368"/>
        <end position="387"/>
    </location>
</feature>
<dbReference type="Proteomes" id="UP000605259">
    <property type="component" value="Unassembled WGS sequence"/>
</dbReference>
<feature type="transmembrane region" description="Helical" evidence="7">
    <location>
        <begin position="303"/>
        <end position="322"/>
    </location>
</feature>
<dbReference type="InterPro" id="IPR036259">
    <property type="entry name" value="MFS_trans_sf"/>
</dbReference>
<keyword evidence="2" id="KW-0813">Transport</keyword>
<feature type="transmembrane region" description="Helical" evidence="7">
    <location>
        <begin position="343"/>
        <end position="362"/>
    </location>
</feature>
<dbReference type="InterPro" id="IPR020846">
    <property type="entry name" value="MFS_dom"/>
</dbReference>
<evidence type="ECO:0000256" key="5">
    <source>
        <dbReference type="ARBA" id="ARBA00022989"/>
    </source>
</evidence>
<proteinExistence type="predicted"/>
<dbReference type="InterPro" id="IPR010290">
    <property type="entry name" value="TM_effector"/>
</dbReference>
<organism evidence="9 10">
    <name type="scientific">Priestia taiwanensis</name>
    <dbReference type="NCBI Taxonomy" id="1347902"/>
    <lineage>
        <taxon>Bacteria</taxon>
        <taxon>Bacillati</taxon>
        <taxon>Bacillota</taxon>
        <taxon>Bacilli</taxon>
        <taxon>Bacillales</taxon>
        <taxon>Bacillaceae</taxon>
        <taxon>Priestia</taxon>
    </lineage>
</organism>
<comment type="subcellular location">
    <subcellularLocation>
        <location evidence="1">Cell membrane</location>
        <topology evidence="1">Multi-pass membrane protein</topology>
    </subcellularLocation>
</comment>
<dbReference type="GO" id="GO:0022857">
    <property type="term" value="F:transmembrane transporter activity"/>
    <property type="evidence" value="ECO:0007669"/>
    <property type="project" value="InterPro"/>
</dbReference>
<evidence type="ECO:0000256" key="4">
    <source>
        <dbReference type="ARBA" id="ARBA00022692"/>
    </source>
</evidence>
<feature type="domain" description="Major facilitator superfamily (MFS) profile" evidence="8">
    <location>
        <begin position="1"/>
        <end position="185"/>
    </location>
</feature>
<evidence type="ECO:0000256" key="1">
    <source>
        <dbReference type="ARBA" id="ARBA00004651"/>
    </source>
</evidence>
<dbReference type="Gene3D" id="1.20.1250.20">
    <property type="entry name" value="MFS general substrate transporter like domains"/>
    <property type="match status" value="1"/>
</dbReference>
<evidence type="ECO:0000313" key="10">
    <source>
        <dbReference type="Proteomes" id="UP000605259"/>
    </source>
</evidence>
<feature type="transmembrane region" description="Helical" evidence="7">
    <location>
        <begin position="164"/>
        <end position="183"/>
    </location>
</feature>
<feature type="transmembrane region" description="Helical" evidence="7">
    <location>
        <begin position="214"/>
        <end position="244"/>
    </location>
</feature>
<feature type="transmembrane region" description="Helical" evidence="7">
    <location>
        <begin position="69"/>
        <end position="89"/>
    </location>
</feature>
<keyword evidence="10" id="KW-1185">Reference proteome</keyword>
<dbReference type="PANTHER" id="PTHR23513">
    <property type="entry name" value="INTEGRAL MEMBRANE EFFLUX PROTEIN-RELATED"/>
    <property type="match status" value="1"/>
</dbReference>
<dbReference type="SUPFAM" id="SSF103473">
    <property type="entry name" value="MFS general substrate transporter"/>
    <property type="match status" value="1"/>
</dbReference>
<feature type="transmembrane region" description="Helical" evidence="7">
    <location>
        <begin position="280"/>
        <end position="297"/>
    </location>
</feature>
<evidence type="ECO:0000259" key="8">
    <source>
        <dbReference type="PROSITE" id="PS50850"/>
    </source>
</evidence>
<evidence type="ECO:0000256" key="6">
    <source>
        <dbReference type="ARBA" id="ARBA00023136"/>
    </source>
</evidence>
<dbReference type="RefSeq" id="WP_188387557.1">
    <property type="nucleotide sequence ID" value="NZ_BMFK01000001.1"/>
</dbReference>
<comment type="caution">
    <text evidence="9">The sequence shown here is derived from an EMBL/GenBank/DDBJ whole genome shotgun (WGS) entry which is preliminary data.</text>
</comment>
<sequence>MNNYRKMLLSFFFADFSLTIYFITVTWIVYEQSNNALLSGMLVSIGFLPGLLLNLLFGVFVDRYNRKNLAIISHSISIFSIIILCINDLLGDLSIPLLISTHMLIQTSGSLLRPAIQALLAEVFKEEDLPNIFSKTSSVTILGGIIGGSIGGILLATFGSTLTLTTVIIGYLIALTSLLFVPYRRTILNEDTMNTPSILQEFKSGFHYLTNNKFLLLLFVLLFNGQLVFHSTLGFLSVYTLAYLEENATVYGFLNVAFSLGGLAAGLLGSWWWAYAKDKFPLYSLFLALLGLATLGFSHYIILTFIAVFCIGVTTTWIRVLLQAVQQMATDKRYHGRMASYRMVCNQSVVVLSGPILGWIAQQYGPNIVYVSLMLPVLLCMIFATFLSTHHLFKKLVAN</sequence>
<feature type="transmembrane region" description="Helical" evidence="7">
    <location>
        <begin position="250"/>
        <end position="273"/>
    </location>
</feature>
<feature type="transmembrane region" description="Helical" evidence="7">
    <location>
        <begin position="36"/>
        <end position="57"/>
    </location>
</feature>
<dbReference type="PANTHER" id="PTHR23513:SF11">
    <property type="entry name" value="STAPHYLOFERRIN A TRANSPORTER"/>
    <property type="match status" value="1"/>
</dbReference>
<dbReference type="Pfam" id="PF05977">
    <property type="entry name" value="MFS_3"/>
    <property type="match status" value="1"/>
</dbReference>
<evidence type="ECO:0000313" key="9">
    <source>
        <dbReference type="EMBL" id="GGE63961.1"/>
    </source>
</evidence>
<dbReference type="GO" id="GO:0005886">
    <property type="term" value="C:plasma membrane"/>
    <property type="evidence" value="ECO:0007669"/>
    <property type="project" value="UniProtKB-SubCell"/>
</dbReference>
<evidence type="ECO:0000256" key="3">
    <source>
        <dbReference type="ARBA" id="ARBA00022475"/>
    </source>
</evidence>
<gene>
    <name evidence="9" type="ORF">GCM10007140_12780</name>
</gene>
<keyword evidence="5 7" id="KW-1133">Transmembrane helix</keyword>
<evidence type="ECO:0000256" key="7">
    <source>
        <dbReference type="SAM" id="Phobius"/>
    </source>
</evidence>
<keyword evidence="4 7" id="KW-0812">Transmembrane</keyword>